<dbReference type="STRING" id="546871.SAMN04488543_3988"/>
<dbReference type="CDD" id="cd06288">
    <property type="entry name" value="PBP1_sucrose_transcription_regulator"/>
    <property type="match status" value="1"/>
</dbReference>
<dbReference type="Gene3D" id="3.40.50.2300">
    <property type="match status" value="2"/>
</dbReference>
<dbReference type="SUPFAM" id="SSF53822">
    <property type="entry name" value="Periplasmic binding protein-like I"/>
    <property type="match status" value="1"/>
</dbReference>
<keyword evidence="3" id="KW-0238">DNA-binding</keyword>
<dbReference type="RefSeq" id="WP_091415259.1">
    <property type="nucleotide sequence ID" value="NZ_LT629749.1"/>
</dbReference>
<dbReference type="Proteomes" id="UP000199092">
    <property type="component" value="Chromosome I"/>
</dbReference>
<evidence type="ECO:0000256" key="3">
    <source>
        <dbReference type="ARBA" id="ARBA00023125"/>
    </source>
</evidence>
<keyword evidence="1" id="KW-0678">Repressor</keyword>
<gene>
    <name evidence="6" type="ORF">SAMN04488543_3988</name>
</gene>
<dbReference type="GO" id="GO:0003700">
    <property type="term" value="F:DNA-binding transcription factor activity"/>
    <property type="evidence" value="ECO:0007669"/>
    <property type="project" value="TreeGrafter"/>
</dbReference>
<dbReference type="PANTHER" id="PTHR30146">
    <property type="entry name" value="LACI-RELATED TRANSCRIPTIONAL REPRESSOR"/>
    <property type="match status" value="1"/>
</dbReference>
<proteinExistence type="predicted"/>
<keyword evidence="2" id="KW-0805">Transcription regulation</keyword>
<dbReference type="SUPFAM" id="SSF47413">
    <property type="entry name" value="lambda repressor-like DNA-binding domains"/>
    <property type="match status" value="1"/>
</dbReference>
<protein>
    <submittedName>
        <fullName evidence="6">Transcriptional regulator, LacI family</fullName>
    </submittedName>
</protein>
<feature type="domain" description="HTH lacI-type" evidence="5">
    <location>
        <begin position="5"/>
        <end position="61"/>
    </location>
</feature>
<dbReference type="CDD" id="cd01392">
    <property type="entry name" value="HTH_LacI"/>
    <property type="match status" value="1"/>
</dbReference>
<accession>A0A1H1ZTY6</accession>
<dbReference type="OrthoDB" id="9798934at2"/>
<keyword evidence="4" id="KW-0804">Transcription</keyword>
<dbReference type="PANTHER" id="PTHR30146:SF148">
    <property type="entry name" value="HTH-TYPE TRANSCRIPTIONAL REPRESSOR PURR-RELATED"/>
    <property type="match status" value="1"/>
</dbReference>
<evidence type="ECO:0000256" key="4">
    <source>
        <dbReference type="ARBA" id="ARBA00023163"/>
    </source>
</evidence>
<reference evidence="6 7" key="1">
    <citation type="submission" date="2016-10" db="EMBL/GenBank/DDBJ databases">
        <authorList>
            <person name="de Groot N.N."/>
        </authorList>
    </citation>
    <scope>NUCLEOTIDE SEQUENCE [LARGE SCALE GENOMIC DNA]</scope>
    <source>
        <strain evidence="6 7">DSM 21741</strain>
    </source>
</reference>
<dbReference type="InterPro" id="IPR028082">
    <property type="entry name" value="Peripla_BP_I"/>
</dbReference>
<evidence type="ECO:0000313" key="6">
    <source>
        <dbReference type="EMBL" id="SDT36862.1"/>
    </source>
</evidence>
<dbReference type="Pfam" id="PF00356">
    <property type="entry name" value="LacI"/>
    <property type="match status" value="1"/>
</dbReference>
<dbReference type="EMBL" id="LT629749">
    <property type="protein sequence ID" value="SDT36862.1"/>
    <property type="molecule type" value="Genomic_DNA"/>
</dbReference>
<evidence type="ECO:0000259" key="5">
    <source>
        <dbReference type="PROSITE" id="PS50932"/>
    </source>
</evidence>
<sequence>MARKATAQDVADLAGVSRSSVSLVLNGRGAGNLSPEKQRAVRAAAQQLDYTPNAVALSLRSRRTRTLGVLTWPGAVGFSQTMLHRALRKAGEHSYLLLVMDTDGDADVERRQLDTLRDRQVDGFLVVSPAMAHYRPAEVLTSTPTVLLNCLDPDRRVSGVSPDEVQAGRRAAEVLLRQGHRRIGLLVGDPDALQTQLRVSGVQQAVTAAGGVPPQPCVAGRNIDEGARGARAMLSGPDRPTAVVCTHERLAVGAALVAAELGLGVPAELSLVSLEDGERLTSRLDPPMTTVHRPDGAMAEQAVSLLLEQLGTGTEEVRQLLFGCPVRERGSVAAPGQRRGPAGRPR</sequence>
<dbReference type="SMART" id="SM00354">
    <property type="entry name" value="HTH_LACI"/>
    <property type="match status" value="1"/>
</dbReference>
<dbReference type="InterPro" id="IPR010982">
    <property type="entry name" value="Lambda_DNA-bd_dom_sf"/>
</dbReference>
<dbReference type="AlphaFoldDB" id="A0A1H1ZTY6"/>
<dbReference type="PROSITE" id="PS50932">
    <property type="entry name" value="HTH_LACI_2"/>
    <property type="match status" value="1"/>
</dbReference>
<keyword evidence="7" id="KW-1185">Reference proteome</keyword>
<name>A0A1H1ZTY6_9ACTN</name>
<evidence type="ECO:0000313" key="7">
    <source>
        <dbReference type="Proteomes" id="UP000199092"/>
    </source>
</evidence>
<organism evidence="6 7">
    <name type="scientific">Friedmanniella luteola</name>
    <dbReference type="NCBI Taxonomy" id="546871"/>
    <lineage>
        <taxon>Bacteria</taxon>
        <taxon>Bacillati</taxon>
        <taxon>Actinomycetota</taxon>
        <taxon>Actinomycetes</taxon>
        <taxon>Propionibacteriales</taxon>
        <taxon>Nocardioidaceae</taxon>
        <taxon>Friedmanniella</taxon>
    </lineage>
</organism>
<dbReference type="InterPro" id="IPR000843">
    <property type="entry name" value="HTH_LacI"/>
</dbReference>
<dbReference type="InterPro" id="IPR046335">
    <property type="entry name" value="LacI/GalR-like_sensor"/>
</dbReference>
<dbReference type="Gene3D" id="1.10.260.40">
    <property type="entry name" value="lambda repressor-like DNA-binding domains"/>
    <property type="match status" value="1"/>
</dbReference>
<evidence type="ECO:0000256" key="1">
    <source>
        <dbReference type="ARBA" id="ARBA00022491"/>
    </source>
</evidence>
<evidence type="ECO:0000256" key="2">
    <source>
        <dbReference type="ARBA" id="ARBA00023015"/>
    </source>
</evidence>
<dbReference type="GO" id="GO:0000976">
    <property type="term" value="F:transcription cis-regulatory region binding"/>
    <property type="evidence" value="ECO:0007669"/>
    <property type="project" value="TreeGrafter"/>
</dbReference>
<dbReference type="Pfam" id="PF13377">
    <property type="entry name" value="Peripla_BP_3"/>
    <property type="match status" value="1"/>
</dbReference>